<dbReference type="InterPro" id="IPR014830">
    <property type="entry name" value="Glycolipid_transfer_prot_dom"/>
</dbReference>
<evidence type="ECO:0000313" key="3">
    <source>
        <dbReference type="EMBL" id="CAE1298302.1"/>
    </source>
</evidence>
<keyword evidence="4" id="KW-1185">Reference proteome</keyword>
<dbReference type="FunFam" id="1.10.3520.10:FF:000002">
    <property type="entry name" value="Ceramide-1-phosphate transfer protein"/>
    <property type="match status" value="1"/>
</dbReference>
<dbReference type="GO" id="GO:0005829">
    <property type="term" value="C:cytosol"/>
    <property type="evidence" value="ECO:0007669"/>
    <property type="project" value="TreeGrafter"/>
</dbReference>
<evidence type="ECO:0000313" key="4">
    <source>
        <dbReference type="Proteomes" id="UP000597762"/>
    </source>
</evidence>
<gene>
    <name evidence="3" type="ORF">SPHA_52518</name>
</gene>
<dbReference type="AlphaFoldDB" id="A0A812DF15"/>
<dbReference type="OrthoDB" id="116883at2759"/>
<dbReference type="Pfam" id="PF08718">
    <property type="entry name" value="GLTP"/>
    <property type="match status" value="1"/>
</dbReference>
<dbReference type="GO" id="GO:0032691">
    <property type="term" value="P:negative regulation of interleukin-1 beta production"/>
    <property type="evidence" value="ECO:0007669"/>
    <property type="project" value="UniProtKB-ARBA"/>
</dbReference>
<accession>A0A812DF15</accession>
<comment type="similarity">
    <text evidence="1">Belongs to the GLTP family.</text>
</comment>
<organism evidence="3 4">
    <name type="scientific">Acanthosepion pharaonis</name>
    <name type="common">Pharaoh cuttlefish</name>
    <name type="synonym">Sepia pharaonis</name>
    <dbReference type="NCBI Taxonomy" id="158019"/>
    <lineage>
        <taxon>Eukaryota</taxon>
        <taxon>Metazoa</taxon>
        <taxon>Spiralia</taxon>
        <taxon>Lophotrochozoa</taxon>
        <taxon>Mollusca</taxon>
        <taxon>Cephalopoda</taxon>
        <taxon>Coleoidea</taxon>
        <taxon>Decapodiformes</taxon>
        <taxon>Sepiida</taxon>
        <taxon>Sepiina</taxon>
        <taxon>Sepiidae</taxon>
        <taxon>Acanthosepion</taxon>
    </lineage>
</organism>
<proteinExistence type="inferred from homology"/>
<protein>
    <recommendedName>
        <fullName evidence="2">Glycolipid transfer protein domain-containing protein</fullName>
    </recommendedName>
</protein>
<dbReference type="GO" id="GO:1902388">
    <property type="term" value="F:ceramide 1-phosphate transfer activity"/>
    <property type="evidence" value="ECO:0007669"/>
    <property type="project" value="TreeGrafter"/>
</dbReference>
<comment type="caution">
    <text evidence="3">The sequence shown here is derived from an EMBL/GenBank/DDBJ whole genome shotgun (WGS) entry which is preliminary data.</text>
</comment>
<dbReference type="SUPFAM" id="SSF110004">
    <property type="entry name" value="Glycolipid transfer protein, GLTP"/>
    <property type="match status" value="1"/>
</dbReference>
<evidence type="ECO:0000256" key="1">
    <source>
        <dbReference type="ARBA" id="ARBA00007148"/>
    </source>
</evidence>
<dbReference type="GO" id="GO:1902387">
    <property type="term" value="F:ceramide 1-phosphate binding"/>
    <property type="evidence" value="ECO:0007669"/>
    <property type="project" value="TreeGrafter"/>
</dbReference>
<reference evidence="3" key="1">
    <citation type="submission" date="2021-01" db="EMBL/GenBank/DDBJ databases">
        <authorList>
            <person name="Li R."/>
            <person name="Bekaert M."/>
        </authorList>
    </citation>
    <scope>NUCLEOTIDE SEQUENCE</scope>
    <source>
        <strain evidence="3">Farmed</strain>
    </source>
</reference>
<dbReference type="Proteomes" id="UP000597762">
    <property type="component" value="Unassembled WGS sequence"/>
</dbReference>
<dbReference type="InterPro" id="IPR036497">
    <property type="entry name" value="GLTP_sf"/>
</dbReference>
<dbReference type="PANTHER" id="PTHR10219:SF43">
    <property type="entry name" value="GLYCOLIPID TRANSFER PROTEIN DOMAIN-CONTAINING PROTEIN"/>
    <property type="match status" value="1"/>
</dbReference>
<evidence type="ECO:0000259" key="2">
    <source>
        <dbReference type="Pfam" id="PF08718"/>
    </source>
</evidence>
<sequence>MATSEFDLKYLADSLEKCKQEDGTVSMDDYLDAYDQISKFLQLLGSIFTFVVSDVNEKIQILRDYRMGPDADQYVTIDKMMGHEIQHQLTKKNKPSGSRTLLRLHRAFEFVMDFIREMRFANDDARMSELTKTCYDRTLAKFHPWLVRQGVYLAAYTLPRISQFNVKMKSKEDANSHMDRVLLFSKPVYDTVQDLYITNQLDNLP</sequence>
<name>A0A812DF15_ACAPH</name>
<feature type="domain" description="Glycolipid transfer protein" evidence="2">
    <location>
        <begin position="25"/>
        <end position="168"/>
    </location>
</feature>
<dbReference type="GO" id="GO:0016020">
    <property type="term" value="C:membrane"/>
    <property type="evidence" value="ECO:0007669"/>
    <property type="project" value="TreeGrafter"/>
</dbReference>
<dbReference type="PANTHER" id="PTHR10219">
    <property type="entry name" value="GLYCOLIPID TRANSFER PROTEIN-RELATED"/>
    <property type="match status" value="1"/>
</dbReference>
<dbReference type="Gene3D" id="1.10.3520.10">
    <property type="entry name" value="Glycolipid transfer protein"/>
    <property type="match status" value="1"/>
</dbReference>
<dbReference type="EMBL" id="CAHIKZ030003274">
    <property type="protein sequence ID" value="CAE1298302.1"/>
    <property type="molecule type" value="Genomic_DNA"/>
</dbReference>